<dbReference type="RefSeq" id="WP_072984184.1">
    <property type="nucleotide sequence ID" value="NZ_FQZB01000003.1"/>
</dbReference>
<dbReference type="AlphaFoldDB" id="A0A1M6AHV9"/>
<proteinExistence type="predicted"/>
<gene>
    <name evidence="1" type="ORF">SAMN02745163_00087</name>
</gene>
<evidence type="ECO:0000313" key="1">
    <source>
        <dbReference type="EMBL" id="SHI36017.1"/>
    </source>
</evidence>
<organism evidence="1 2">
    <name type="scientific">Clostridium cavendishii DSM 21758</name>
    <dbReference type="NCBI Taxonomy" id="1121302"/>
    <lineage>
        <taxon>Bacteria</taxon>
        <taxon>Bacillati</taxon>
        <taxon>Bacillota</taxon>
        <taxon>Clostridia</taxon>
        <taxon>Eubacteriales</taxon>
        <taxon>Clostridiaceae</taxon>
        <taxon>Clostridium</taxon>
    </lineage>
</organism>
<sequence>MAEFTVNDILQNVDVGCVIPLIVEVKDEELPIIFIKDYESNLHNIEDECIVGIKSSNIENKDIMLYLLMLKFGEDYEAIYDIWFNYGLEGHREFLNTIKYKDRILIDFRSEDNERIKTIEIQNTIKGDLQKYIDNSEDEIIAKEGKVSNVITLGKIKKYKSWDENKMNDLIDKVCGDYDSIEDLWLNL</sequence>
<protein>
    <submittedName>
        <fullName evidence="1">Uncharacterized protein</fullName>
    </submittedName>
</protein>
<name>A0A1M6AHV9_9CLOT</name>
<dbReference type="OrthoDB" id="1910335at2"/>
<evidence type="ECO:0000313" key="2">
    <source>
        <dbReference type="Proteomes" id="UP000184310"/>
    </source>
</evidence>
<dbReference type="EMBL" id="FQZB01000003">
    <property type="protein sequence ID" value="SHI36017.1"/>
    <property type="molecule type" value="Genomic_DNA"/>
</dbReference>
<accession>A0A1M6AHV9</accession>
<dbReference type="Proteomes" id="UP000184310">
    <property type="component" value="Unassembled WGS sequence"/>
</dbReference>
<keyword evidence="2" id="KW-1185">Reference proteome</keyword>
<reference evidence="1 2" key="1">
    <citation type="submission" date="2016-11" db="EMBL/GenBank/DDBJ databases">
        <authorList>
            <person name="Jaros S."/>
            <person name="Januszkiewicz K."/>
            <person name="Wedrychowicz H."/>
        </authorList>
    </citation>
    <scope>NUCLEOTIDE SEQUENCE [LARGE SCALE GENOMIC DNA]</scope>
    <source>
        <strain evidence="1 2">DSM 21758</strain>
    </source>
</reference>
<dbReference type="STRING" id="1121302.SAMN02745163_00087"/>